<reference evidence="1 3" key="1">
    <citation type="submission" date="2019-03" db="EMBL/GenBank/DDBJ databases">
        <title>Genomic Encyclopedia of Type Strains, Phase IV (KMG-IV): sequencing the most valuable type-strain genomes for metagenomic binning, comparative biology and taxonomic classification.</title>
        <authorList>
            <person name="Goeker M."/>
        </authorList>
    </citation>
    <scope>NUCLEOTIDE SEQUENCE [LARGE SCALE GENOMIC DNA]</scope>
    <source>
        <strain evidence="1 3">DSM 17474</strain>
    </source>
</reference>
<evidence type="ECO:0000313" key="2">
    <source>
        <dbReference type="EMBL" id="UOO78363.1"/>
    </source>
</evidence>
<reference evidence="2" key="3">
    <citation type="journal article" date="2022" name="Res Sq">
        <title>Evolution of multicellular longitudinally dividing oral cavity symbionts (Neisseriaceae).</title>
        <authorList>
            <person name="Nyongesa S."/>
            <person name="Weber P."/>
            <person name="Bernet E."/>
            <person name="Pullido F."/>
            <person name="Nieckarz M."/>
            <person name="Delaby M."/>
            <person name="Nieves C."/>
            <person name="Viehboeck T."/>
            <person name="Krause N."/>
            <person name="Rivera-Millot A."/>
            <person name="Nakamura A."/>
            <person name="Vischer N."/>
            <person name="VanNieuwenhze M."/>
            <person name="Brun Y."/>
            <person name="Cava F."/>
            <person name="Bulgheresi S."/>
            <person name="Veyrier F."/>
        </authorList>
    </citation>
    <scope>NUCLEOTIDE SEQUENCE</scope>
    <source>
        <strain evidence="2">1258/02</strain>
    </source>
</reference>
<name>A0AAE9KHP0_9NEIS</name>
<dbReference type="EMBL" id="CP091507">
    <property type="protein sequence ID" value="UOO78363.1"/>
    <property type="molecule type" value="Genomic_DNA"/>
</dbReference>
<organism evidence="2 4">
    <name type="scientific">Uruburuella suis</name>
    <dbReference type="NCBI Taxonomy" id="252130"/>
    <lineage>
        <taxon>Bacteria</taxon>
        <taxon>Pseudomonadati</taxon>
        <taxon>Pseudomonadota</taxon>
        <taxon>Betaproteobacteria</taxon>
        <taxon>Neisseriales</taxon>
        <taxon>Neisseriaceae</taxon>
        <taxon>Uruburuella</taxon>
    </lineage>
</organism>
<sequence length="119" mass="13791">MKRTYRHLFGIGARFVQLEGREPWWPLNDAQWQADPAESLAFYLYSEQLYLLAADEIAPEAADKVLVFTEAARAIARQKLDAVAISEIARDLRAAQAEYDLEKLIESIDRYLKQDEWFP</sequence>
<evidence type="ECO:0000313" key="1">
    <source>
        <dbReference type="EMBL" id="TCO98446.1"/>
    </source>
</evidence>
<dbReference type="Proteomes" id="UP000829756">
    <property type="component" value="Chromosome"/>
</dbReference>
<accession>A0AAE9KHP0</accession>
<dbReference type="EMBL" id="SLXE01000046">
    <property type="protein sequence ID" value="TCO98446.1"/>
    <property type="molecule type" value="Genomic_DNA"/>
</dbReference>
<reference evidence="2" key="2">
    <citation type="submission" date="2021-12" db="EMBL/GenBank/DDBJ databases">
        <authorList>
            <person name="Veyrier F.J."/>
        </authorList>
    </citation>
    <scope>NUCLEOTIDE SEQUENCE</scope>
    <source>
        <strain evidence="2">1258/02</strain>
    </source>
</reference>
<dbReference type="AlphaFoldDB" id="A0AAE9KHP0"/>
<dbReference type="KEGG" id="usu:LVJ78_06435"/>
<dbReference type="RefSeq" id="WP_132954842.1">
    <property type="nucleotide sequence ID" value="NZ_CALJUB010000112.1"/>
</dbReference>
<evidence type="ECO:0000313" key="3">
    <source>
        <dbReference type="Proteomes" id="UP000294721"/>
    </source>
</evidence>
<protein>
    <submittedName>
        <fullName evidence="2">Uncharacterized protein</fullName>
    </submittedName>
</protein>
<dbReference type="Proteomes" id="UP000294721">
    <property type="component" value="Unassembled WGS sequence"/>
</dbReference>
<proteinExistence type="predicted"/>
<evidence type="ECO:0000313" key="4">
    <source>
        <dbReference type="Proteomes" id="UP000829756"/>
    </source>
</evidence>
<keyword evidence="3" id="KW-1185">Reference proteome</keyword>
<gene>
    <name evidence="1" type="ORF">EV680_14613</name>
    <name evidence="2" type="ORF">LVJ78_06435</name>
</gene>